<feature type="domain" description="DUF4097" evidence="3">
    <location>
        <begin position="120"/>
        <end position="330"/>
    </location>
</feature>
<evidence type="ECO:0000313" key="4">
    <source>
        <dbReference type="EMBL" id="AHW61748.1"/>
    </source>
</evidence>
<sequence>MKTQKSLRLFTLIAVLTTVFAMNSFAKDGQPTITKTFDLNQPGQLNASSSGGGVTVETHNQPKVIIQAFVRKNGNLLSPTDRSLDEVLDDFDIDFSKSGSTITAVVKRRGQMNFWRNNVGISLTIIVPEEMSCDVSSSGGGLKISGVKGTHDFSSSGGGVRLENTSGTTKASSSGGGVKATNHDGDIRLSSSGGGVSVEGAHGSVYARSSGGGVSLEGIHGSADASSSGGGVSVSGEASSVTAKSSGGSVRVNIRNLTDELYLQSSGGGVSAVIHGGEKLGLDLDLRSGKVNIDLHNFTGTSEKDRVKGKMNGGGIPVYAHASGGNVTITYED</sequence>
<protein>
    <submittedName>
        <fullName evidence="5">Putative adhesin</fullName>
    </submittedName>
</protein>
<feature type="signal peptide" evidence="2">
    <location>
        <begin position="1"/>
        <end position="26"/>
    </location>
</feature>
<proteinExistence type="predicted"/>
<reference evidence="5 7" key="2">
    <citation type="submission" date="2016-10" db="EMBL/GenBank/DDBJ databases">
        <authorList>
            <person name="de Groot N.N."/>
        </authorList>
    </citation>
    <scope>NUCLEOTIDE SEQUENCE [LARGE SCALE GENOMIC DNA]</scope>
    <source>
        <strain evidence="5 7">DSM 25947</strain>
    </source>
</reference>
<keyword evidence="2" id="KW-0732">Signal</keyword>
<dbReference type="EMBL" id="FOHT01000003">
    <property type="protein sequence ID" value="SES89121.1"/>
    <property type="molecule type" value="Genomic_DNA"/>
</dbReference>
<dbReference type="OrthoDB" id="1523429at2"/>
<evidence type="ECO:0000256" key="2">
    <source>
        <dbReference type="SAM" id="SignalP"/>
    </source>
</evidence>
<evidence type="ECO:0000313" key="6">
    <source>
        <dbReference type="Proteomes" id="UP000023772"/>
    </source>
</evidence>
<dbReference type="Pfam" id="PF13349">
    <property type="entry name" value="DUF4097"/>
    <property type="match status" value="1"/>
</dbReference>
<dbReference type="AlphaFoldDB" id="X5DFN8"/>
<evidence type="ECO:0000256" key="1">
    <source>
        <dbReference type="SAM" id="MobiDB-lite"/>
    </source>
</evidence>
<organism evidence="5 7">
    <name type="scientific">Draconibacterium orientale</name>
    <dbReference type="NCBI Taxonomy" id="1168034"/>
    <lineage>
        <taxon>Bacteria</taxon>
        <taxon>Pseudomonadati</taxon>
        <taxon>Bacteroidota</taxon>
        <taxon>Bacteroidia</taxon>
        <taxon>Marinilabiliales</taxon>
        <taxon>Prolixibacteraceae</taxon>
        <taxon>Draconibacterium</taxon>
    </lineage>
</organism>
<dbReference type="STRING" id="1168034.FH5T_07515"/>
<feature type="chain" id="PRO_5010515012" evidence="2">
    <location>
        <begin position="27"/>
        <end position="333"/>
    </location>
</feature>
<dbReference type="Proteomes" id="UP000023772">
    <property type="component" value="Chromosome"/>
</dbReference>
<evidence type="ECO:0000259" key="3">
    <source>
        <dbReference type="Pfam" id="PF13349"/>
    </source>
</evidence>
<feature type="region of interest" description="Disordered" evidence="1">
    <location>
        <begin position="153"/>
        <end position="194"/>
    </location>
</feature>
<keyword evidence="6" id="KW-1185">Reference proteome</keyword>
<dbReference type="Proteomes" id="UP000181981">
    <property type="component" value="Unassembled WGS sequence"/>
</dbReference>
<reference evidence="4 6" key="1">
    <citation type="submission" date="2014-03" db="EMBL/GenBank/DDBJ databases">
        <title>Complete genome sequence of a deeply braunched marine Bacteroidia bacterium Draconibacterium orientale type strain FH5T.</title>
        <authorList>
            <person name="Li X."/>
            <person name="Wang X."/>
            <person name="Xie Z."/>
            <person name="Du Z."/>
            <person name="Chen G."/>
        </authorList>
    </citation>
    <scope>NUCLEOTIDE SEQUENCE [LARGE SCALE GENOMIC DNA]</scope>
    <source>
        <strain evidence="4 6">FH5</strain>
    </source>
</reference>
<dbReference type="HOGENOM" id="CLU_064050_0_0_10"/>
<dbReference type="KEGG" id="dori:FH5T_07515"/>
<name>X5DFN8_9BACT</name>
<feature type="region of interest" description="Disordered" evidence="1">
    <location>
        <begin position="217"/>
        <end position="248"/>
    </location>
</feature>
<gene>
    <name evidence="4" type="ORF">FH5T_07515</name>
    <name evidence="5" type="ORF">SAMN05444285_10352</name>
</gene>
<dbReference type="RefSeq" id="WP_038557178.1">
    <property type="nucleotide sequence ID" value="NZ_FOHT01000003.1"/>
</dbReference>
<dbReference type="InterPro" id="IPR025164">
    <property type="entry name" value="Toastrack_DUF4097"/>
</dbReference>
<accession>X5DFN8</accession>
<evidence type="ECO:0000313" key="7">
    <source>
        <dbReference type="Proteomes" id="UP000181981"/>
    </source>
</evidence>
<evidence type="ECO:0000313" key="5">
    <source>
        <dbReference type="EMBL" id="SES89121.1"/>
    </source>
</evidence>
<dbReference type="eggNOG" id="COG3595">
    <property type="taxonomic scope" value="Bacteria"/>
</dbReference>
<dbReference type="EMBL" id="CP007451">
    <property type="protein sequence ID" value="AHW61748.1"/>
    <property type="molecule type" value="Genomic_DNA"/>
</dbReference>